<dbReference type="RefSeq" id="WP_112219345.1">
    <property type="nucleotide sequence ID" value="NZ_MVJN01000005.1"/>
</dbReference>
<accession>A0A364LJU1</accession>
<dbReference type="EMBL" id="MVJN01000005">
    <property type="protein sequence ID" value="RAP36611.1"/>
    <property type="molecule type" value="Genomic_DNA"/>
</dbReference>
<dbReference type="GO" id="GO:0016491">
    <property type="term" value="F:oxidoreductase activity"/>
    <property type="evidence" value="ECO:0007669"/>
    <property type="project" value="InterPro"/>
</dbReference>
<dbReference type="InterPro" id="IPR020471">
    <property type="entry name" value="AKR"/>
</dbReference>
<name>A0A364LJU1_9GAMM</name>
<dbReference type="SUPFAM" id="SSF51430">
    <property type="entry name" value="NAD(P)-linked oxidoreductase"/>
    <property type="match status" value="1"/>
</dbReference>
<dbReference type="Gene3D" id="3.20.20.100">
    <property type="entry name" value="NADP-dependent oxidoreductase domain"/>
    <property type="match status" value="1"/>
</dbReference>
<evidence type="ECO:0000313" key="2">
    <source>
        <dbReference type="EMBL" id="RAP36611.1"/>
    </source>
</evidence>
<evidence type="ECO:0000259" key="1">
    <source>
        <dbReference type="Pfam" id="PF00248"/>
    </source>
</evidence>
<comment type="caution">
    <text evidence="2">The sequence shown here is derived from an EMBL/GenBank/DDBJ whole genome shotgun (WGS) entry which is preliminary data.</text>
</comment>
<dbReference type="InterPro" id="IPR036812">
    <property type="entry name" value="NAD(P)_OxRdtase_dom_sf"/>
</dbReference>
<dbReference type="PRINTS" id="PR00069">
    <property type="entry name" value="ALDKETRDTASE"/>
</dbReference>
<dbReference type="PANTHER" id="PTHR43827">
    <property type="entry name" value="2,5-DIKETO-D-GLUCONIC ACID REDUCTASE"/>
    <property type="match status" value="1"/>
</dbReference>
<sequence>MNQDKLLPSILYGTAWKEEQTEVLCYQALKAGFTGIDTANQRRHYYEEGVGLGISQFLIESGQSRESLFLQSKYTYAEGQDHRKPYDESDSYANQVRQSLESSLLHLKTDYLDSYILHGPYSGQGLTEQDWEVWTTMEELLREGKVRMLGVSNVNLAQLKALYQRAAIKPRFVQNRCFAVKLWDKQIRQFCNEKACVYQGFSLLTANYQYLANHKLHLLCEKYNKTPAQMIFRFALDIGILALTGTTRLQHMKEDLDIGNFSLIPSEVAQIEEIALS</sequence>
<protein>
    <submittedName>
        <fullName evidence="2">Xylose reductase</fullName>
    </submittedName>
</protein>
<evidence type="ECO:0000313" key="3">
    <source>
        <dbReference type="Proteomes" id="UP000249458"/>
    </source>
</evidence>
<dbReference type="InterPro" id="IPR023210">
    <property type="entry name" value="NADP_OxRdtase_dom"/>
</dbReference>
<dbReference type="AlphaFoldDB" id="A0A364LJU1"/>
<dbReference type="CDD" id="cd19071">
    <property type="entry name" value="AKR_AKR1-5-like"/>
    <property type="match status" value="1"/>
</dbReference>
<organism evidence="2 3">
    <name type="scientific">Legionella quinlivanii</name>
    <dbReference type="NCBI Taxonomy" id="45073"/>
    <lineage>
        <taxon>Bacteria</taxon>
        <taxon>Pseudomonadati</taxon>
        <taxon>Pseudomonadota</taxon>
        <taxon>Gammaproteobacteria</taxon>
        <taxon>Legionellales</taxon>
        <taxon>Legionellaceae</taxon>
        <taxon>Legionella</taxon>
    </lineage>
</organism>
<proteinExistence type="predicted"/>
<feature type="domain" description="NADP-dependent oxidoreductase" evidence="1">
    <location>
        <begin position="18"/>
        <end position="274"/>
    </location>
</feature>
<dbReference type="Pfam" id="PF00248">
    <property type="entry name" value="Aldo_ket_red"/>
    <property type="match status" value="1"/>
</dbReference>
<reference evidence="2 3" key="1">
    <citation type="submission" date="2017-02" db="EMBL/GenBank/DDBJ databases">
        <title>Legionella quilivanii strain from human: case report and whole genome sequencing analysis.</title>
        <authorList>
            <person name="Lalancette C."/>
            <person name="Leduc J.-M."/>
            <person name="Levesque S."/>
            <person name="Fournier E."/>
            <person name="Saoud J."/>
            <person name="Faucher S.P."/>
            <person name="Bernard K."/>
            <person name="Martineau C."/>
            <person name="Longtin J."/>
        </authorList>
    </citation>
    <scope>NUCLEOTIDE SEQUENCE [LARGE SCALE GENOMIC DNA]</scope>
    <source>
        <strain evidence="2 3">ID143958</strain>
    </source>
</reference>
<dbReference type="Proteomes" id="UP000249458">
    <property type="component" value="Unassembled WGS sequence"/>
</dbReference>
<dbReference type="PANTHER" id="PTHR43827:SF8">
    <property type="entry name" value="ALDO_KETO REDUCTASE FAMILY PROTEIN"/>
    <property type="match status" value="1"/>
</dbReference>
<gene>
    <name evidence="2" type="ORF">B1207_07340</name>
</gene>